<keyword evidence="3 8" id="KW-0813">Transport</keyword>
<keyword evidence="11" id="KW-1185">Reference proteome</keyword>
<keyword evidence="4 8" id="KW-0812">Transmembrane</keyword>
<dbReference type="InterPro" id="IPR018047">
    <property type="entry name" value="Ammonium_transpt_CS"/>
</dbReference>
<dbReference type="HOGENOM" id="CLU_000445_33_0_1"/>
<feature type="transmembrane region" description="Helical" evidence="8">
    <location>
        <begin position="391"/>
        <end position="409"/>
    </location>
</feature>
<dbReference type="AlphaFoldDB" id="A0A067S737"/>
<keyword evidence="7 8" id="KW-0924">Ammonia transport</keyword>
<feature type="domain" description="Ammonium transporter AmtB-like" evidence="9">
    <location>
        <begin position="31"/>
        <end position="435"/>
    </location>
</feature>
<dbReference type="Proteomes" id="UP000027222">
    <property type="component" value="Unassembled WGS sequence"/>
</dbReference>
<evidence type="ECO:0000256" key="1">
    <source>
        <dbReference type="ARBA" id="ARBA00004141"/>
    </source>
</evidence>
<keyword evidence="5 8" id="KW-1133">Transmembrane helix</keyword>
<sequence>MVNVTYDASGDLVVYGADGTPVTFNLGDMGFVICSMALVWIMIPGVGLFYSGLLRRKNALSMIWTSLASIAVVSFQWFFWGFSLAFSETGSAYIGDLKYFGLKGVLDQPSIGSTRIPSLLFCIYQLMFAAITAALAVGAIAERGRLGPTLVFIFIWTTLVYDPIACWTWNSNGWSFVMGGLDFAGGTPVHISSGTAALAISIYLGRRRGYGTERLAYKPHNTTYVILGTVFLWFGWFGFNGGSALSANLRAVQACIVTNLAASVGGLTWMLWDYRLERKWSAVGFCSGAVSGLVAITPASGFVGAPAAVAFGVLGGTACNFATQLKFIFGYDDTLDIFASHAVGGIVGNILTGLFAQASVAGFDGVTVIPGGWLDHNWIQLGHQLADSVAGLSYSFVMTTIILWVMHFIPGCRLRATEEAEILGIDDAEMGEFAYDYVGLEQEIGHTLDTGLTAVGGNREPEHALAKGDVMGDVKMAETAVTHESSVDEKASS</sequence>
<dbReference type="Gene3D" id="1.10.3430.10">
    <property type="entry name" value="Ammonium transporter AmtB like domains"/>
    <property type="match status" value="1"/>
</dbReference>
<dbReference type="STRING" id="685588.A0A067S737"/>
<dbReference type="EMBL" id="KL142422">
    <property type="protein sequence ID" value="KDR66616.1"/>
    <property type="molecule type" value="Genomic_DNA"/>
</dbReference>
<dbReference type="PANTHER" id="PTHR43029">
    <property type="entry name" value="AMMONIUM TRANSPORTER MEP2"/>
    <property type="match status" value="1"/>
</dbReference>
<keyword evidence="6 8" id="KW-0472">Membrane</keyword>
<evidence type="ECO:0000256" key="7">
    <source>
        <dbReference type="ARBA" id="ARBA00023177"/>
    </source>
</evidence>
<proteinExistence type="inferred from homology"/>
<dbReference type="GO" id="GO:0005886">
    <property type="term" value="C:plasma membrane"/>
    <property type="evidence" value="ECO:0007669"/>
    <property type="project" value="UniProtKB-SubCell"/>
</dbReference>
<dbReference type="PANTHER" id="PTHR43029:SF10">
    <property type="entry name" value="AMMONIUM TRANSPORTER MEP2"/>
    <property type="match status" value="1"/>
</dbReference>
<feature type="transmembrane region" description="Helical" evidence="8">
    <location>
        <begin position="279"/>
        <end position="296"/>
    </location>
</feature>
<evidence type="ECO:0000256" key="2">
    <source>
        <dbReference type="ARBA" id="ARBA00005887"/>
    </source>
</evidence>
<evidence type="ECO:0000256" key="3">
    <source>
        <dbReference type="ARBA" id="ARBA00022448"/>
    </source>
</evidence>
<feature type="transmembrane region" description="Helical" evidence="8">
    <location>
        <begin position="62"/>
        <end position="80"/>
    </location>
</feature>
<comment type="subcellular location">
    <subcellularLocation>
        <location evidence="8">Cell membrane</location>
        <topology evidence="8">Multi-pass membrane protein</topology>
    </subcellularLocation>
    <subcellularLocation>
        <location evidence="1">Membrane</location>
        <topology evidence="1">Multi-pass membrane protein</topology>
    </subcellularLocation>
</comment>
<feature type="transmembrane region" description="Helical" evidence="8">
    <location>
        <begin position="29"/>
        <end position="50"/>
    </location>
</feature>
<protein>
    <recommendedName>
        <fullName evidence="8">Ammonium transporter</fullName>
    </recommendedName>
</protein>
<feature type="transmembrane region" description="Helical" evidence="8">
    <location>
        <begin position="149"/>
        <end position="170"/>
    </location>
</feature>
<gene>
    <name evidence="10" type="ORF">GALMADRAFT_147829</name>
</gene>
<dbReference type="GO" id="GO:0008519">
    <property type="term" value="F:ammonium channel activity"/>
    <property type="evidence" value="ECO:0007669"/>
    <property type="project" value="InterPro"/>
</dbReference>
<feature type="transmembrane region" description="Helical" evidence="8">
    <location>
        <begin position="335"/>
        <end position="356"/>
    </location>
</feature>
<dbReference type="InterPro" id="IPR024041">
    <property type="entry name" value="NH4_transpt_AmtB-like_dom"/>
</dbReference>
<name>A0A067S737_GALM3</name>
<evidence type="ECO:0000256" key="5">
    <source>
        <dbReference type="ARBA" id="ARBA00022989"/>
    </source>
</evidence>
<dbReference type="InterPro" id="IPR001905">
    <property type="entry name" value="Ammonium_transpt"/>
</dbReference>
<evidence type="ECO:0000313" key="11">
    <source>
        <dbReference type="Proteomes" id="UP000027222"/>
    </source>
</evidence>
<dbReference type="Pfam" id="PF00909">
    <property type="entry name" value="Ammonium_transp"/>
    <property type="match status" value="1"/>
</dbReference>
<feature type="transmembrane region" description="Helical" evidence="8">
    <location>
        <begin position="116"/>
        <end position="137"/>
    </location>
</feature>
<feature type="transmembrane region" description="Helical" evidence="8">
    <location>
        <begin position="176"/>
        <end position="200"/>
    </location>
</feature>
<dbReference type="NCBIfam" id="TIGR00836">
    <property type="entry name" value="amt"/>
    <property type="match status" value="1"/>
</dbReference>
<feature type="transmembrane region" description="Helical" evidence="8">
    <location>
        <begin position="221"/>
        <end position="239"/>
    </location>
</feature>
<dbReference type="PROSITE" id="PS01219">
    <property type="entry name" value="AMMONIUM_TRANSP"/>
    <property type="match status" value="1"/>
</dbReference>
<feature type="transmembrane region" description="Helical" evidence="8">
    <location>
        <begin position="302"/>
        <end position="323"/>
    </location>
</feature>
<feature type="transmembrane region" description="Helical" evidence="8">
    <location>
        <begin position="251"/>
        <end position="272"/>
    </location>
</feature>
<organism evidence="10 11">
    <name type="scientific">Galerina marginata (strain CBS 339.88)</name>
    <dbReference type="NCBI Taxonomy" id="685588"/>
    <lineage>
        <taxon>Eukaryota</taxon>
        <taxon>Fungi</taxon>
        <taxon>Dikarya</taxon>
        <taxon>Basidiomycota</taxon>
        <taxon>Agaricomycotina</taxon>
        <taxon>Agaricomycetes</taxon>
        <taxon>Agaricomycetidae</taxon>
        <taxon>Agaricales</taxon>
        <taxon>Agaricineae</taxon>
        <taxon>Strophariaceae</taxon>
        <taxon>Galerina</taxon>
    </lineage>
</organism>
<evidence type="ECO:0000256" key="4">
    <source>
        <dbReference type="ARBA" id="ARBA00022692"/>
    </source>
</evidence>
<accession>A0A067S737</accession>
<evidence type="ECO:0000259" key="9">
    <source>
        <dbReference type="Pfam" id="PF00909"/>
    </source>
</evidence>
<comment type="similarity">
    <text evidence="2 8">Belongs to the ammonia transporter channel (TC 1.A.11.2) family.</text>
</comment>
<evidence type="ECO:0000256" key="6">
    <source>
        <dbReference type="ARBA" id="ARBA00023136"/>
    </source>
</evidence>
<dbReference type="InterPro" id="IPR029020">
    <property type="entry name" value="Ammonium/urea_transptr"/>
</dbReference>
<evidence type="ECO:0000313" key="10">
    <source>
        <dbReference type="EMBL" id="KDR66616.1"/>
    </source>
</evidence>
<dbReference type="SUPFAM" id="SSF111352">
    <property type="entry name" value="Ammonium transporter"/>
    <property type="match status" value="1"/>
</dbReference>
<evidence type="ECO:0000256" key="8">
    <source>
        <dbReference type="RuleBase" id="RU362002"/>
    </source>
</evidence>
<reference evidence="11" key="1">
    <citation type="journal article" date="2014" name="Proc. Natl. Acad. Sci. U.S.A.">
        <title>Extensive sampling of basidiomycete genomes demonstrates inadequacy of the white-rot/brown-rot paradigm for wood decay fungi.</title>
        <authorList>
            <person name="Riley R."/>
            <person name="Salamov A.A."/>
            <person name="Brown D.W."/>
            <person name="Nagy L.G."/>
            <person name="Floudas D."/>
            <person name="Held B.W."/>
            <person name="Levasseur A."/>
            <person name="Lombard V."/>
            <person name="Morin E."/>
            <person name="Otillar R."/>
            <person name="Lindquist E.A."/>
            <person name="Sun H."/>
            <person name="LaButti K.M."/>
            <person name="Schmutz J."/>
            <person name="Jabbour D."/>
            <person name="Luo H."/>
            <person name="Baker S.E."/>
            <person name="Pisabarro A.G."/>
            <person name="Walton J.D."/>
            <person name="Blanchette R.A."/>
            <person name="Henrissat B."/>
            <person name="Martin F."/>
            <person name="Cullen D."/>
            <person name="Hibbett D.S."/>
            <person name="Grigoriev I.V."/>
        </authorList>
    </citation>
    <scope>NUCLEOTIDE SEQUENCE [LARGE SCALE GENOMIC DNA]</scope>
    <source>
        <strain evidence="11">CBS 339.88</strain>
    </source>
</reference>
<dbReference type="FunFam" id="1.10.3430.10:FF:000003">
    <property type="entry name" value="Ammonium transporter"/>
    <property type="match status" value="1"/>
</dbReference>
<dbReference type="OrthoDB" id="534912at2759"/>